<evidence type="ECO:0000256" key="10">
    <source>
        <dbReference type="ARBA" id="ARBA00022912"/>
    </source>
</evidence>
<dbReference type="Pfam" id="PF20423">
    <property type="entry name" value="AceK_regulatory"/>
    <property type="match status" value="1"/>
</dbReference>
<organism evidence="14 15">
    <name type="scientific">Pseudogulbenkiania subflava DSM 22618</name>
    <dbReference type="NCBI Taxonomy" id="1123014"/>
    <lineage>
        <taxon>Bacteria</taxon>
        <taxon>Pseudomonadati</taxon>
        <taxon>Pseudomonadota</taxon>
        <taxon>Betaproteobacteria</taxon>
        <taxon>Neisseriales</taxon>
        <taxon>Chromobacteriaceae</taxon>
        <taxon>Pseudogulbenkiania</taxon>
    </lineage>
</organism>
<dbReference type="EC" id="3.1.3.-" evidence="11"/>
<sequence length="600" mass="70560">MQIPEYYNPVARDIAQALIEGFDKHYRLFSECNRQAKVLFEEGDWQGVQQAIRDRIQFYDERVSETVARLHTVFHAELLDDEIWQQAKLYFIGLLTNHKQPECAETFFNSVFTRILHRDYFNNDFIFVRPAISTEYIEADPPSYRSYYPLQYGLRPVLRQIVQDFGWKRPFASLRRDLSYVLRMVRDDLQGRWPKPEANFQIQVLSSAFYRNKTAYIFGKVVNGNSNYPFAVPVLHDADGKLYLDTVLLEPWRIGVLFSFSRAYFLVDMAVPSGYVQFLRSMLPTKSKAELYTMLGLQKQGKNIFYRDFIQHLQHSNDQFIVAPGIRGLVMLVFTLPSYPYVFKLIKDVFGITKEVDHDTVRAKYRLVKRHDRVGRMADTLEFSNVAFPKARFTEELLRELRQLAPSQIEEDDQSIVIKHVYIERRMKPLNLYLQNASPEEKAEAVRDYGNAIRELASANIFPGDMLFKNFGVTRYGRVIFYDYDEIEYMTDCHFRRIPEAPNPEMEMSGEVWYPVAKGDVFPEEFATFLLGDAEVRKVFLQYHRDLLDAGFWQTRQQRIRDGYIEDFYPYPLEMRFVNRFAAGSAPRRVRTEPVQVAPV</sequence>
<evidence type="ECO:0000256" key="2">
    <source>
        <dbReference type="ARBA" id="ARBA00022490"/>
    </source>
</evidence>
<dbReference type="InterPro" id="IPR046854">
    <property type="entry name" value="AceK_regulatory"/>
</dbReference>
<feature type="domain" description="Isocitrate dehydrogenase kinase/phosphatase (AceK) kinase" evidence="12">
    <location>
        <begin position="318"/>
        <end position="572"/>
    </location>
</feature>
<keyword evidence="7 11" id="KW-0418">Kinase</keyword>
<reference evidence="15" key="1">
    <citation type="submission" date="2017-04" db="EMBL/GenBank/DDBJ databases">
        <authorList>
            <person name="Varghese N."/>
            <person name="Submissions S."/>
        </authorList>
    </citation>
    <scope>NUCLEOTIDE SEQUENCE [LARGE SCALE GENOMIC DNA]</scope>
    <source>
        <strain evidence="15">DSM 22618</strain>
    </source>
</reference>
<dbReference type="PANTHER" id="PTHR39559">
    <property type="match status" value="1"/>
</dbReference>
<keyword evidence="5 11" id="KW-0808">Transferase</keyword>
<dbReference type="AlphaFoldDB" id="A0A1Y6BCM2"/>
<proteinExistence type="inferred from homology"/>
<dbReference type="GO" id="GO:0004674">
    <property type="term" value="F:protein serine/threonine kinase activity"/>
    <property type="evidence" value="ECO:0007669"/>
    <property type="project" value="UniProtKB-KW"/>
</dbReference>
<evidence type="ECO:0000256" key="7">
    <source>
        <dbReference type="ARBA" id="ARBA00022777"/>
    </source>
</evidence>
<evidence type="ECO:0000313" key="14">
    <source>
        <dbReference type="EMBL" id="SME97093.1"/>
    </source>
</evidence>
<dbReference type="GO" id="GO:0016208">
    <property type="term" value="F:AMP binding"/>
    <property type="evidence" value="ECO:0007669"/>
    <property type="project" value="TreeGrafter"/>
</dbReference>
<accession>A0A1Y6BCM2</accession>
<dbReference type="GO" id="GO:0005524">
    <property type="term" value="F:ATP binding"/>
    <property type="evidence" value="ECO:0007669"/>
    <property type="project" value="UniProtKB-UniRule"/>
</dbReference>
<dbReference type="RefSeq" id="WP_085274777.1">
    <property type="nucleotide sequence ID" value="NZ_FXAG01000002.1"/>
</dbReference>
<dbReference type="PIRSF" id="PIRSF000719">
    <property type="entry name" value="AceK"/>
    <property type="match status" value="1"/>
</dbReference>
<dbReference type="EC" id="2.7.11.5" evidence="11"/>
<evidence type="ECO:0000313" key="15">
    <source>
        <dbReference type="Proteomes" id="UP000192920"/>
    </source>
</evidence>
<dbReference type="GO" id="GO:0006099">
    <property type="term" value="P:tricarboxylic acid cycle"/>
    <property type="evidence" value="ECO:0007669"/>
    <property type="project" value="UniProtKB-UniRule"/>
</dbReference>
<evidence type="ECO:0000256" key="8">
    <source>
        <dbReference type="ARBA" id="ARBA00022801"/>
    </source>
</evidence>
<keyword evidence="15" id="KW-1185">Reference proteome</keyword>
<keyword evidence="6 11" id="KW-0547">Nucleotide-binding</keyword>
<dbReference type="Proteomes" id="UP000192920">
    <property type="component" value="Unassembled WGS sequence"/>
</dbReference>
<feature type="binding site" evidence="11">
    <location>
        <begin position="323"/>
        <end position="329"/>
    </location>
    <ligand>
        <name>ATP</name>
        <dbReference type="ChEBI" id="CHEBI:30616"/>
    </ligand>
</feature>
<keyword evidence="9 11" id="KW-0067">ATP-binding</keyword>
<dbReference type="GO" id="GO:0008772">
    <property type="term" value="F:[isocitrate dehydrogenase (NADP+)] kinase activity"/>
    <property type="evidence" value="ECO:0007669"/>
    <property type="project" value="UniProtKB-UniRule"/>
</dbReference>
<dbReference type="InterPro" id="IPR046855">
    <property type="entry name" value="AceK_kinase"/>
</dbReference>
<evidence type="ECO:0000259" key="13">
    <source>
        <dbReference type="Pfam" id="PF20423"/>
    </source>
</evidence>
<feature type="domain" description="Isocitrate dehydrogenase kinase/phosphatase (AceK) regulatory" evidence="13">
    <location>
        <begin position="15"/>
        <end position="317"/>
    </location>
</feature>
<evidence type="ECO:0000256" key="3">
    <source>
        <dbReference type="ARBA" id="ARBA00022527"/>
    </source>
</evidence>
<evidence type="ECO:0000256" key="11">
    <source>
        <dbReference type="HAMAP-Rule" id="MF_00747"/>
    </source>
</evidence>
<keyword evidence="10 11" id="KW-0904">Protein phosphatase</keyword>
<keyword evidence="2 11" id="KW-0963">Cytoplasm</keyword>
<protein>
    <recommendedName>
        <fullName evidence="11">Isocitrate dehydrogenase kinase/phosphatase</fullName>
        <shortName evidence="11">IDH kinase/phosphatase</shortName>
        <shortName evidence="11">IDHK/P</shortName>
        <ecNumber evidence="11">2.7.11.5</ecNumber>
        <ecNumber evidence="11">3.1.3.-</ecNumber>
    </recommendedName>
</protein>
<name>A0A1Y6BCM2_9NEIS</name>
<evidence type="ECO:0000256" key="6">
    <source>
        <dbReference type="ARBA" id="ARBA00022741"/>
    </source>
</evidence>
<dbReference type="NCBIfam" id="NF002804">
    <property type="entry name" value="PRK02946.1"/>
    <property type="match status" value="1"/>
</dbReference>
<feature type="active site" evidence="11">
    <location>
        <position position="379"/>
    </location>
</feature>
<evidence type="ECO:0000256" key="1">
    <source>
        <dbReference type="ARBA" id="ARBA00022435"/>
    </source>
</evidence>
<comment type="function">
    <text evidence="11">Bifunctional enzyme which can phosphorylate or dephosphorylate isocitrate dehydrogenase (IDH) on a specific serine residue. This is a regulatory mechanism which enables bacteria to bypass the Krebs cycle via the glyoxylate shunt in response to the source of carbon. When bacteria are grown on glucose, IDH is fully active and unphosphorylated, but when grown on acetate or ethanol, the activity of IDH declines drastically concomitant with its phosphorylation.</text>
</comment>
<keyword evidence="8 11" id="KW-0378">Hydrolase</keyword>
<keyword evidence="3 11" id="KW-0723">Serine/threonine-protein kinase</keyword>
<dbReference type="PANTHER" id="PTHR39559:SF1">
    <property type="entry name" value="ISOCITRATE DEHYDROGENASE KINASE_PHOSPHATASE"/>
    <property type="match status" value="1"/>
</dbReference>
<comment type="subcellular location">
    <subcellularLocation>
        <location evidence="11">Cytoplasm</location>
    </subcellularLocation>
</comment>
<feature type="binding site" evidence="11">
    <location>
        <position position="344"/>
    </location>
    <ligand>
        <name>ATP</name>
        <dbReference type="ChEBI" id="CHEBI:30616"/>
    </ligand>
</feature>
<gene>
    <name evidence="11" type="primary">aceK</name>
    <name evidence="14" type="ORF">SAMN02745746_00407</name>
</gene>
<dbReference type="HAMAP" id="MF_00747">
    <property type="entry name" value="AceK"/>
    <property type="match status" value="1"/>
</dbReference>
<dbReference type="GO" id="GO:0006097">
    <property type="term" value="P:glyoxylate cycle"/>
    <property type="evidence" value="ECO:0007669"/>
    <property type="project" value="UniProtKB-UniRule"/>
</dbReference>
<dbReference type="Pfam" id="PF06315">
    <property type="entry name" value="AceK_kinase"/>
    <property type="match status" value="1"/>
</dbReference>
<evidence type="ECO:0000256" key="4">
    <source>
        <dbReference type="ARBA" id="ARBA00022532"/>
    </source>
</evidence>
<dbReference type="EMBL" id="FXAG01000002">
    <property type="protein sequence ID" value="SME97093.1"/>
    <property type="molecule type" value="Genomic_DNA"/>
</dbReference>
<dbReference type="GO" id="GO:0005737">
    <property type="term" value="C:cytoplasm"/>
    <property type="evidence" value="ECO:0007669"/>
    <property type="project" value="UniProtKB-SubCell"/>
</dbReference>
<keyword evidence="4 11" id="KW-0816">Tricarboxylic acid cycle</keyword>
<keyword evidence="1 11" id="KW-0329">Glyoxylate bypass</keyword>
<dbReference type="STRING" id="1123014.SAMN02745746_00407"/>
<dbReference type="GO" id="GO:0004721">
    <property type="term" value="F:phosphoprotein phosphatase activity"/>
    <property type="evidence" value="ECO:0007669"/>
    <property type="project" value="UniProtKB-KW"/>
</dbReference>
<evidence type="ECO:0000256" key="9">
    <source>
        <dbReference type="ARBA" id="ARBA00022840"/>
    </source>
</evidence>
<evidence type="ECO:0000259" key="12">
    <source>
        <dbReference type="Pfam" id="PF06315"/>
    </source>
</evidence>
<evidence type="ECO:0000256" key="5">
    <source>
        <dbReference type="ARBA" id="ARBA00022679"/>
    </source>
</evidence>
<comment type="catalytic activity">
    <reaction evidence="11">
        <text>L-seryl-[isocitrate dehydrogenase] + ATP = O-phospho-L-seryl-[isocitrate dehydrogenase] + ADP + H(+)</text>
        <dbReference type="Rhea" id="RHEA:43540"/>
        <dbReference type="Rhea" id="RHEA-COMP:10605"/>
        <dbReference type="Rhea" id="RHEA-COMP:10606"/>
        <dbReference type="ChEBI" id="CHEBI:15378"/>
        <dbReference type="ChEBI" id="CHEBI:29999"/>
        <dbReference type="ChEBI" id="CHEBI:30616"/>
        <dbReference type="ChEBI" id="CHEBI:83421"/>
        <dbReference type="ChEBI" id="CHEBI:456216"/>
        <dbReference type="EC" id="2.7.11.5"/>
    </reaction>
</comment>
<dbReference type="GO" id="GO:0006006">
    <property type="term" value="P:glucose metabolic process"/>
    <property type="evidence" value="ECO:0007669"/>
    <property type="project" value="InterPro"/>
</dbReference>
<dbReference type="InterPro" id="IPR010452">
    <property type="entry name" value="Isocitrate_DH_AceK"/>
</dbReference>
<comment type="similarity">
    <text evidence="11">Belongs to the AceK family.</text>
</comment>